<feature type="region of interest" description="Disordered" evidence="5">
    <location>
        <begin position="97"/>
        <end position="135"/>
    </location>
</feature>
<organism evidence="6 7">
    <name type="scientific">Tegillarca granosa</name>
    <name type="common">Malaysian cockle</name>
    <name type="synonym">Anadara granosa</name>
    <dbReference type="NCBI Taxonomy" id="220873"/>
    <lineage>
        <taxon>Eukaryota</taxon>
        <taxon>Metazoa</taxon>
        <taxon>Spiralia</taxon>
        <taxon>Lophotrochozoa</taxon>
        <taxon>Mollusca</taxon>
        <taxon>Bivalvia</taxon>
        <taxon>Autobranchia</taxon>
        <taxon>Pteriomorphia</taxon>
        <taxon>Arcoida</taxon>
        <taxon>Arcoidea</taxon>
        <taxon>Arcidae</taxon>
        <taxon>Tegillarca</taxon>
    </lineage>
</organism>
<dbReference type="InterPro" id="IPR007783">
    <property type="entry name" value="eIF3d"/>
</dbReference>
<evidence type="ECO:0008006" key="8">
    <source>
        <dbReference type="Google" id="ProtNLM"/>
    </source>
</evidence>
<evidence type="ECO:0000313" key="7">
    <source>
        <dbReference type="Proteomes" id="UP001217089"/>
    </source>
</evidence>
<keyword evidence="7" id="KW-1185">Reference proteome</keyword>
<dbReference type="PANTHER" id="PTHR12399:SF0">
    <property type="entry name" value="EUKARYOTIC TRANSLATION INITIATION FACTOR 3 SUBUNIT D"/>
    <property type="match status" value="1"/>
</dbReference>
<evidence type="ECO:0000256" key="3">
    <source>
        <dbReference type="ARBA" id="ARBA00022884"/>
    </source>
</evidence>
<dbReference type="Proteomes" id="UP001217089">
    <property type="component" value="Unassembled WGS sequence"/>
</dbReference>
<reference evidence="6 7" key="1">
    <citation type="submission" date="2022-12" db="EMBL/GenBank/DDBJ databases">
        <title>Chromosome-level genome of Tegillarca granosa.</title>
        <authorList>
            <person name="Kim J."/>
        </authorList>
    </citation>
    <scope>NUCLEOTIDE SEQUENCE [LARGE SCALE GENOMIC DNA]</scope>
    <source>
        <strain evidence="6">Teg-2019</strain>
        <tissue evidence="6">Adductor muscle</tissue>
    </source>
</reference>
<comment type="caution">
    <text evidence="6">The sequence shown here is derived from an EMBL/GenBank/DDBJ whole genome shotgun (WGS) entry which is preliminary data.</text>
</comment>
<name>A0ABQ9FRF8_TEGGR</name>
<keyword evidence="3" id="KW-0694">RNA-binding</keyword>
<evidence type="ECO:0000256" key="2">
    <source>
        <dbReference type="ARBA" id="ARBA00022540"/>
    </source>
</evidence>
<dbReference type="PANTHER" id="PTHR12399">
    <property type="entry name" value="EUKARYOTIC TRANSLATION INITIATION FACTOR 3 SUBUNIT 7"/>
    <property type="match status" value="1"/>
</dbReference>
<evidence type="ECO:0000256" key="5">
    <source>
        <dbReference type="SAM" id="MobiDB-lite"/>
    </source>
</evidence>
<evidence type="ECO:0000256" key="4">
    <source>
        <dbReference type="ARBA" id="ARBA00022917"/>
    </source>
</evidence>
<keyword evidence="4" id="KW-0648">Protein biosynthesis</keyword>
<dbReference type="Pfam" id="PF05091">
    <property type="entry name" value="eIF-3_zeta"/>
    <property type="match status" value="1"/>
</dbReference>
<evidence type="ECO:0000313" key="6">
    <source>
        <dbReference type="EMBL" id="KAJ8318522.1"/>
    </source>
</evidence>
<proteinExistence type="predicted"/>
<sequence>MAHFNPPQIQDNPLGWGPCAIPDQFKDMPYQPFAKGDRLGKVSDWTGATYQDKRYLGKYSSAFGGGGSQYAYYHDEDENSFQLVDTAKVQKPVYQRGRRVFQQNKQRRERERRQQQAQANMQVLSKTQKSRERDRQRLLRKWQKQFGRQMQENRSKAPIKNRDASVQVRESWDVVEEMDFPRLTKLSLPGMEDASDLMKCGKMEYYDKTYDRVTTKNEKSLKRINRIFHKVTTTDDPIIRQLAKSKGNVFATDAIISTLMCCTRSVYSWDIIVQRVGDKLFFDKRDDSEFDLLTVSETATEPPQDEGNSINSPRNLALEATFINHNFSQQTLKMISHVETRK</sequence>
<accession>A0ABQ9FRF8</accession>
<gene>
    <name evidence="6" type="ORF">KUTeg_003613</name>
</gene>
<keyword evidence="2" id="KW-0396">Initiation factor</keyword>
<evidence type="ECO:0000256" key="1">
    <source>
        <dbReference type="ARBA" id="ARBA00022490"/>
    </source>
</evidence>
<dbReference type="EMBL" id="JARBDR010000214">
    <property type="protein sequence ID" value="KAJ8318522.1"/>
    <property type="molecule type" value="Genomic_DNA"/>
</dbReference>
<keyword evidence="1" id="KW-0963">Cytoplasm</keyword>
<protein>
    <recommendedName>
        <fullName evidence="8">Eukaryotic translation initiation factor 3 subunit D</fullName>
    </recommendedName>
</protein>